<dbReference type="Pfam" id="PF01040">
    <property type="entry name" value="UbiA"/>
    <property type="match status" value="1"/>
</dbReference>
<keyword evidence="4" id="KW-0997">Cell inner membrane</keyword>
<dbReference type="FunFam" id="1.20.120.1780:FF:000001">
    <property type="entry name" value="4-hydroxybenzoate octaprenyltransferase"/>
    <property type="match status" value="1"/>
</dbReference>
<evidence type="ECO:0000256" key="9">
    <source>
        <dbReference type="ARBA" id="ARBA00034524"/>
    </source>
</evidence>
<dbReference type="GO" id="GO:0005886">
    <property type="term" value="C:plasma membrane"/>
    <property type="evidence" value="ECO:0007669"/>
    <property type="project" value="TreeGrafter"/>
</dbReference>
<keyword evidence="5 11" id="KW-0808">Transferase</keyword>
<evidence type="ECO:0000256" key="5">
    <source>
        <dbReference type="ARBA" id="ARBA00022679"/>
    </source>
</evidence>
<accession>A0A6I2U7W0</accession>
<dbReference type="PANTHER" id="PTHR11048:SF28">
    <property type="entry name" value="4-HYDROXYBENZOATE POLYPRENYLTRANSFERASE, MITOCHONDRIAL"/>
    <property type="match status" value="1"/>
</dbReference>
<sequence>MTFWQKIDAHLSNIAFYQIVFSLPFAYMAVLLANKMHGLTTDWWTVLWVTTTIVAARSAALALDNMIDLKYDKDQPRFNERPMVAGLITHRDVYLLLAICFAVLIFSVLQLNPICIKLLPVAALPFIVYPYMKRLTCLCHYICGVAVAMAPAGAWVAVTGEVEYPMVVLFLAVVLWIGGFDVVYGAQDEKFDKEHGLHSMATLLGAEKALLLAKLTHVVTLAVFFYLGQLFGLGYLYYIGVGIAGGTLYYQHKIIDVRGFRAFTRRYYVHNGIVSVAIFICTLLDVLLHG</sequence>
<keyword evidence="6 10" id="KW-0812">Transmembrane</keyword>
<dbReference type="InterPro" id="IPR039653">
    <property type="entry name" value="Prenyltransferase"/>
</dbReference>
<keyword evidence="7 10" id="KW-1133">Transmembrane helix</keyword>
<evidence type="ECO:0000313" key="12">
    <source>
        <dbReference type="Proteomes" id="UP000433181"/>
    </source>
</evidence>
<name>A0A6I2U7W0_9FIRM</name>
<gene>
    <name evidence="11" type="ORF">FYJ84_01060</name>
</gene>
<evidence type="ECO:0000256" key="10">
    <source>
        <dbReference type="SAM" id="Phobius"/>
    </source>
</evidence>
<keyword evidence="8 10" id="KW-0472">Membrane</keyword>
<feature type="transmembrane region" description="Helical" evidence="10">
    <location>
        <begin position="138"/>
        <end position="158"/>
    </location>
</feature>
<dbReference type="PANTHER" id="PTHR11048">
    <property type="entry name" value="PRENYLTRANSFERASES"/>
    <property type="match status" value="1"/>
</dbReference>
<dbReference type="EC" id="2.5.1.39" evidence="9"/>
<dbReference type="AlphaFoldDB" id="A0A6I2U7W0"/>
<dbReference type="GO" id="GO:0008412">
    <property type="term" value="F:4-hydroxybenzoate polyprenyltransferase activity"/>
    <property type="evidence" value="ECO:0007669"/>
    <property type="project" value="UniProtKB-EC"/>
</dbReference>
<feature type="transmembrane region" description="Helical" evidence="10">
    <location>
        <begin position="267"/>
        <end position="288"/>
    </location>
</feature>
<comment type="similarity">
    <text evidence="3">Belongs to the UbiA prenyltransferase family.</text>
</comment>
<organism evidence="11 12">
    <name type="scientific">Anaerovibrio slackiae</name>
    <dbReference type="NCBI Taxonomy" id="2652309"/>
    <lineage>
        <taxon>Bacteria</taxon>
        <taxon>Bacillati</taxon>
        <taxon>Bacillota</taxon>
        <taxon>Negativicutes</taxon>
        <taxon>Selenomonadales</taxon>
        <taxon>Selenomonadaceae</taxon>
        <taxon>Anaerovibrio</taxon>
    </lineage>
</organism>
<evidence type="ECO:0000256" key="3">
    <source>
        <dbReference type="ARBA" id="ARBA00005985"/>
    </source>
</evidence>
<dbReference type="GeneID" id="96777496"/>
<feature type="transmembrane region" description="Helical" evidence="10">
    <location>
        <begin position="209"/>
        <end position="229"/>
    </location>
</feature>
<feature type="transmembrane region" description="Helical" evidence="10">
    <location>
        <begin position="235"/>
        <end position="255"/>
    </location>
</feature>
<evidence type="ECO:0000313" key="11">
    <source>
        <dbReference type="EMBL" id="MSU07588.1"/>
    </source>
</evidence>
<dbReference type="GO" id="GO:0006744">
    <property type="term" value="P:ubiquinone biosynthetic process"/>
    <property type="evidence" value="ECO:0007669"/>
    <property type="project" value="TreeGrafter"/>
</dbReference>
<dbReference type="InterPro" id="IPR006371">
    <property type="entry name" value="Polyprenyltransferase_UbiA-li"/>
</dbReference>
<comment type="subcellular location">
    <subcellularLocation>
        <location evidence="2">Membrane</location>
        <topology evidence="2">Multi-pass membrane protein</topology>
    </subcellularLocation>
</comment>
<dbReference type="EMBL" id="VUNR01000002">
    <property type="protein sequence ID" value="MSU07588.1"/>
    <property type="molecule type" value="Genomic_DNA"/>
</dbReference>
<reference evidence="11 12" key="1">
    <citation type="submission" date="2019-08" db="EMBL/GenBank/DDBJ databases">
        <title>In-depth cultivation of the pig gut microbiome towards novel bacterial diversity and tailored functional studies.</title>
        <authorList>
            <person name="Wylensek D."/>
            <person name="Hitch T.C.A."/>
            <person name="Clavel T."/>
        </authorList>
    </citation>
    <scope>NUCLEOTIDE SEQUENCE [LARGE SCALE GENOMIC DNA]</scope>
    <source>
        <strain evidence="11 12">WCA-693-APC-5D-A</strain>
    </source>
</reference>
<evidence type="ECO:0000256" key="1">
    <source>
        <dbReference type="ARBA" id="ARBA00001946"/>
    </source>
</evidence>
<evidence type="ECO:0000256" key="4">
    <source>
        <dbReference type="ARBA" id="ARBA00022519"/>
    </source>
</evidence>
<feature type="transmembrane region" description="Helical" evidence="10">
    <location>
        <begin position="14"/>
        <end position="33"/>
    </location>
</feature>
<dbReference type="InterPro" id="IPR044878">
    <property type="entry name" value="UbiA_sf"/>
</dbReference>
<evidence type="ECO:0000256" key="7">
    <source>
        <dbReference type="ARBA" id="ARBA00022989"/>
    </source>
</evidence>
<keyword evidence="4" id="KW-1003">Cell membrane</keyword>
<protein>
    <recommendedName>
        <fullName evidence="9">4-hydroxybenzoate polyprenyltransferase</fullName>
        <ecNumber evidence="9">2.5.1.39</ecNumber>
    </recommendedName>
</protein>
<feature type="transmembrane region" description="Helical" evidence="10">
    <location>
        <begin position="164"/>
        <end position="184"/>
    </location>
</feature>
<evidence type="ECO:0000256" key="8">
    <source>
        <dbReference type="ARBA" id="ARBA00023136"/>
    </source>
</evidence>
<evidence type="ECO:0000256" key="6">
    <source>
        <dbReference type="ARBA" id="ARBA00022692"/>
    </source>
</evidence>
<dbReference type="Proteomes" id="UP000433181">
    <property type="component" value="Unassembled WGS sequence"/>
</dbReference>
<dbReference type="CDD" id="cd13959">
    <property type="entry name" value="PT_UbiA_COQ2"/>
    <property type="match status" value="1"/>
</dbReference>
<comment type="cofactor">
    <cofactor evidence="1">
        <name>Mg(2+)</name>
        <dbReference type="ChEBI" id="CHEBI:18420"/>
    </cofactor>
</comment>
<comment type="caution">
    <text evidence="11">The sequence shown here is derived from an EMBL/GenBank/DDBJ whole genome shotgun (WGS) entry which is preliminary data.</text>
</comment>
<feature type="transmembrane region" description="Helical" evidence="10">
    <location>
        <begin position="84"/>
        <end position="105"/>
    </location>
</feature>
<dbReference type="RefSeq" id="WP_154405561.1">
    <property type="nucleotide sequence ID" value="NZ_VUNR01000002.1"/>
</dbReference>
<dbReference type="InterPro" id="IPR000537">
    <property type="entry name" value="UbiA_prenyltransferase"/>
</dbReference>
<feature type="transmembrane region" description="Helical" evidence="10">
    <location>
        <begin position="45"/>
        <end position="63"/>
    </location>
</feature>
<evidence type="ECO:0000256" key="2">
    <source>
        <dbReference type="ARBA" id="ARBA00004141"/>
    </source>
</evidence>
<proteinExistence type="inferred from homology"/>
<dbReference type="Gene3D" id="1.10.357.140">
    <property type="entry name" value="UbiA prenyltransferase"/>
    <property type="match status" value="1"/>
</dbReference>
<keyword evidence="12" id="KW-1185">Reference proteome</keyword>
<dbReference type="NCBIfam" id="TIGR01475">
    <property type="entry name" value="ubiA_other"/>
    <property type="match status" value="1"/>
</dbReference>
<dbReference type="FunFam" id="1.10.357.140:FF:000008">
    <property type="entry name" value="4-hydroxybenzoate octaprenyltransferase"/>
    <property type="match status" value="1"/>
</dbReference>
<dbReference type="Gene3D" id="1.20.120.1780">
    <property type="entry name" value="UbiA prenyltransferase"/>
    <property type="match status" value="1"/>
</dbReference>